<evidence type="ECO:0000256" key="1">
    <source>
        <dbReference type="SAM" id="MobiDB-lite"/>
    </source>
</evidence>
<accession>A0A0B7BZE6</accession>
<gene>
    <name evidence="2" type="primary">ORF216803</name>
</gene>
<dbReference type="AlphaFoldDB" id="A0A0B7BZE6"/>
<dbReference type="EMBL" id="HACG01050891">
    <property type="protein sequence ID" value="CEK97756.1"/>
    <property type="molecule type" value="Transcribed_RNA"/>
</dbReference>
<organism evidence="2">
    <name type="scientific">Arion vulgaris</name>
    <dbReference type="NCBI Taxonomy" id="1028688"/>
    <lineage>
        <taxon>Eukaryota</taxon>
        <taxon>Metazoa</taxon>
        <taxon>Spiralia</taxon>
        <taxon>Lophotrochozoa</taxon>
        <taxon>Mollusca</taxon>
        <taxon>Gastropoda</taxon>
        <taxon>Heterobranchia</taxon>
        <taxon>Euthyneura</taxon>
        <taxon>Panpulmonata</taxon>
        <taxon>Eupulmonata</taxon>
        <taxon>Stylommatophora</taxon>
        <taxon>Helicina</taxon>
        <taxon>Arionoidea</taxon>
        <taxon>Arionidae</taxon>
        <taxon>Arion</taxon>
    </lineage>
</organism>
<name>A0A0B7BZE6_9EUPU</name>
<proteinExistence type="predicted"/>
<feature type="region of interest" description="Disordered" evidence="1">
    <location>
        <begin position="1"/>
        <end position="85"/>
    </location>
</feature>
<evidence type="ECO:0000313" key="2">
    <source>
        <dbReference type="EMBL" id="CEK97756.1"/>
    </source>
</evidence>
<feature type="non-terminal residue" evidence="2">
    <location>
        <position position="1"/>
    </location>
</feature>
<feature type="non-terminal residue" evidence="2">
    <location>
        <position position="85"/>
    </location>
</feature>
<sequence length="85" mass="8930">EQESSESSEEDFSMTKQKVKKSLDSGNPTTSSTTKSDNFSIGSSASRTAYHNHSRAESKASIASAGHHGGQLSATESSPGDDLHD</sequence>
<protein>
    <submittedName>
        <fullName evidence="2">Uncharacterized protein</fullName>
    </submittedName>
</protein>
<feature type="compositionally biased region" description="Polar residues" evidence="1">
    <location>
        <begin position="24"/>
        <end position="51"/>
    </location>
</feature>
<reference evidence="2" key="1">
    <citation type="submission" date="2014-12" db="EMBL/GenBank/DDBJ databases">
        <title>Insight into the proteome of Arion vulgaris.</title>
        <authorList>
            <person name="Aradska J."/>
            <person name="Bulat T."/>
            <person name="Smidak R."/>
            <person name="Sarate P."/>
            <person name="Gangsoo J."/>
            <person name="Sialana F."/>
            <person name="Bilban M."/>
            <person name="Lubec G."/>
        </authorList>
    </citation>
    <scope>NUCLEOTIDE SEQUENCE</scope>
    <source>
        <tissue evidence="2">Skin</tissue>
    </source>
</reference>
<feature type="compositionally biased region" description="Acidic residues" evidence="1">
    <location>
        <begin position="1"/>
        <end position="12"/>
    </location>
</feature>